<proteinExistence type="predicted"/>
<accession>K2FX28</accession>
<protein>
    <recommendedName>
        <fullName evidence="3">HD domain-containing protein</fullName>
    </recommendedName>
</protein>
<feature type="domain" description="HD" evidence="3">
    <location>
        <begin position="224"/>
        <end position="361"/>
    </location>
</feature>
<dbReference type="PANTHER" id="PTHR11845:SF13">
    <property type="entry name" value="5'-DEOXYNUCLEOTIDASE HDDC2"/>
    <property type="match status" value="1"/>
</dbReference>
<dbReference type="SUPFAM" id="SSF109604">
    <property type="entry name" value="HD-domain/PDEase-like"/>
    <property type="match status" value="2"/>
</dbReference>
<sequence>MNEAEKLFEFMQFLEAAKKTLRYETSDTVIKKDSVASHTWQAAVMNHIVVKNTSLWLDALKVIKLTLIHDFAETLTWNDDYKQFYLWLSNRDDKYKKWVEVIKKITEILPESSGQVIFDLWDEYSSWASKEAIFIKAAEKMESMSFLLYHWSSYIDIPEKAVSHPQNAMLKYPWLKGYHAWFIWKLKDLYIESGIPWKEEYEVQWEFEEFNDFDKIFSFFQLAQKLKETIRYDSSPLIQEKDTAAEHIFRLSFMVMVTQDIFKLDIDILRALEIALFHEIYGAITWDIDNIKIYNWEMTKEQKLWNELNAMAEIRSILPENLWNEIFGYWQEYENWETKEAKLVKALDKLESISHLLYHTHTNFDEPDMIAMYCDKTFEKIPEINPLLKILKKRLKEEYAVKWWEWKAEYDLV</sequence>
<feature type="domain" description="HD" evidence="3">
    <location>
        <begin position="16"/>
        <end position="144"/>
    </location>
</feature>
<comment type="caution">
    <text evidence="4">The sequence shown here is derived from an EMBL/GenBank/DDBJ whole genome shotgun (WGS) entry which is preliminary data.</text>
</comment>
<dbReference type="InterPro" id="IPR006674">
    <property type="entry name" value="HD_domain"/>
</dbReference>
<evidence type="ECO:0000256" key="2">
    <source>
        <dbReference type="ARBA" id="ARBA00022801"/>
    </source>
</evidence>
<dbReference type="AlphaFoldDB" id="K2FX28"/>
<organism evidence="4">
    <name type="scientific">uncultured bacterium</name>
    <name type="common">gcode 4</name>
    <dbReference type="NCBI Taxonomy" id="1234023"/>
    <lineage>
        <taxon>Bacteria</taxon>
        <taxon>environmental samples</taxon>
    </lineage>
</organism>
<evidence type="ECO:0000256" key="1">
    <source>
        <dbReference type="ARBA" id="ARBA00022723"/>
    </source>
</evidence>
<dbReference type="GO" id="GO:0002953">
    <property type="term" value="F:5'-deoxynucleotidase activity"/>
    <property type="evidence" value="ECO:0007669"/>
    <property type="project" value="InterPro"/>
</dbReference>
<keyword evidence="1" id="KW-0479">Metal-binding</keyword>
<dbReference type="EMBL" id="AMFJ01000470">
    <property type="protein sequence ID" value="EKE27508.1"/>
    <property type="molecule type" value="Genomic_DNA"/>
</dbReference>
<dbReference type="InterPro" id="IPR039356">
    <property type="entry name" value="YfbR/HDDC2"/>
</dbReference>
<dbReference type="PANTHER" id="PTHR11845">
    <property type="entry name" value="5'-DEOXYNUCLEOTIDASE HDDC2"/>
    <property type="match status" value="1"/>
</dbReference>
<name>K2FX28_9BACT</name>
<dbReference type="Pfam" id="PF13023">
    <property type="entry name" value="HD_3"/>
    <property type="match status" value="2"/>
</dbReference>
<dbReference type="GO" id="GO:0046872">
    <property type="term" value="F:metal ion binding"/>
    <property type="evidence" value="ECO:0007669"/>
    <property type="project" value="UniProtKB-KW"/>
</dbReference>
<keyword evidence="2" id="KW-0378">Hydrolase</keyword>
<dbReference type="Gene3D" id="1.10.3210.10">
    <property type="entry name" value="Hypothetical protein af1432"/>
    <property type="match status" value="2"/>
</dbReference>
<evidence type="ECO:0000313" key="4">
    <source>
        <dbReference type="EMBL" id="EKE27508.1"/>
    </source>
</evidence>
<evidence type="ECO:0000259" key="3">
    <source>
        <dbReference type="Pfam" id="PF13023"/>
    </source>
</evidence>
<dbReference type="GO" id="GO:0005737">
    <property type="term" value="C:cytoplasm"/>
    <property type="evidence" value="ECO:0007669"/>
    <property type="project" value="TreeGrafter"/>
</dbReference>
<reference evidence="4" key="1">
    <citation type="journal article" date="2012" name="Science">
        <title>Fermentation, hydrogen, and sulfur metabolism in multiple uncultivated bacterial phyla.</title>
        <authorList>
            <person name="Wrighton K.C."/>
            <person name="Thomas B.C."/>
            <person name="Sharon I."/>
            <person name="Miller C.S."/>
            <person name="Castelle C.J."/>
            <person name="VerBerkmoes N.C."/>
            <person name="Wilkins M.J."/>
            <person name="Hettich R.L."/>
            <person name="Lipton M.S."/>
            <person name="Williams K.H."/>
            <person name="Long P.E."/>
            <person name="Banfield J.F."/>
        </authorList>
    </citation>
    <scope>NUCLEOTIDE SEQUENCE [LARGE SCALE GENOMIC DNA]</scope>
</reference>
<gene>
    <name evidence="4" type="ORF">ACD_3C00196G0001</name>
</gene>